<name>A0A0E9SRN2_ANGAN</name>
<reference evidence="1" key="1">
    <citation type="submission" date="2014-11" db="EMBL/GenBank/DDBJ databases">
        <authorList>
            <person name="Amaro Gonzalez C."/>
        </authorList>
    </citation>
    <scope>NUCLEOTIDE SEQUENCE</scope>
</reference>
<evidence type="ECO:0000313" key="1">
    <source>
        <dbReference type="EMBL" id="JAH43193.1"/>
    </source>
</evidence>
<accession>A0A0E9SRN2</accession>
<sequence length="44" mass="5206">MMCINTIYIDLKYRHCLMVRSNGFYSLELPLHVTDSLWSIVNTN</sequence>
<reference evidence="1" key="2">
    <citation type="journal article" date="2015" name="Fish Shellfish Immunol.">
        <title>Early steps in the European eel (Anguilla anguilla)-Vibrio vulnificus interaction in the gills: Role of the RtxA13 toxin.</title>
        <authorList>
            <person name="Callol A."/>
            <person name="Pajuelo D."/>
            <person name="Ebbesson L."/>
            <person name="Teles M."/>
            <person name="MacKenzie S."/>
            <person name="Amaro C."/>
        </authorList>
    </citation>
    <scope>NUCLEOTIDE SEQUENCE</scope>
</reference>
<organism evidence="1">
    <name type="scientific">Anguilla anguilla</name>
    <name type="common">European freshwater eel</name>
    <name type="synonym">Muraena anguilla</name>
    <dbReference type="NCBI Taxonomy" id="7936"/>
    <lineage>
        <taxon>Eukaryota</taxon>
        <taxon>Metazoa</taxon>
        <taxon>Chordata</taxon>
        <taxon>Craniata</taxon>
        <taxon>Vertebrata</taxon>
        <taxon>Euteleostomi</taxon>
        <taxon>Actinopterygii</taxon>
        <taxon>Neopterygii</taxon>
        <taxon>Teleostei</taxon>
        <taxon>Anguilliformes</taxon>
        <taxon>Anguillidae</taxon>
        <taxon>Anguilla</taxon>
    </lineage>
</organism>
<protein>
    <submittedName>
        <fullName evidence="1">Uncharacterized protein</fullName>
    </submittedName>
</protein>
<dbReference type="EMBL" id="GBXM01065384">
    <property type="protein sequence ID" value="JAH43193.1"/>
    <property type="molecule type" value="Transcribed_RNA"/>
</dbReference>
<dbReference type="AlphaFoldDB" id="A0A0E9SRN2"/>
<proteinExistence type="predicted"/>